<proteinExistence type="predicted"/>
<name>A0A392TYU8_9FABA</name>
<reference evidence="1 2" key="1">
    <citation type="journal article" date="2018" name="Front. Plant Sci.">
        <title>Red Clover (Trifolium pratense) and Zigzag Clover (T. medium) - A Picture of Genomic Similarities and Differences.</title>
        <authorList>
            <person name="Dluhosova J."/>
            <person name="Istvanek J."/>
            <person name="Nedelnik J."/>
            <person name="Repkova J."/>
        </authorList>
    </citation>
    <scope>NUCLEOTIDE SEQUENCE [LARGE SCALE GENOMIC DNA]</scope>
    <source>
        <strain evidence="2">cv. 10/8</strain>
        <tissue evidence="1">Leaf</tissue>
    </source>
</reference>
<accession>A0A392TYU8</accession>
<sequence length="34" mass="3769">MKHTVGEGEEGKGYVCGNRKWLEAQNAGCVDVRF</sequence>
<keyword evidence="2" id="KW-1185">Reference proteome</keyword>
<organism evidence="1 2">
    <name type="scientific">Trifolium medium</name>
    <dbReference type="NCBI Taxonomy" id="97028"/>
    <lineage>
        <taxon>Eukaryota</taxon>
        <taxon>Viridiplantae</taxon>
        <taxon>Streptophyta</taxon>
        <taxon>Embryophyta</taxon>
        <taxon>Tracheophyta</taxon>
        <taxon>Spermatophyta</taxon>
        <taxon>Magnoliopsida</taxon>
        <taxon>eudicotyledons</taxon>
        <taxon>Gunneridae</taxon>
        <taxon>Pentapetalae</taxon>
        <taxon>rosids</taxon>
        <taxon>fabids</taxon>
        <taxon>Fabales</taxon>
        <taxon>Fabaceae</taxon>
        <taxon>Papilionoideae</taxon>
        <taxon>50 kb inversion clade</taxon>
        <taxon>NPAAA clade</taxon>
        <taxon>Hologalegina</taxon>
        <taxon>IRL clade</taxon>
        <taxon>Trifolieae</taxon>
        <taxon>Trifolium</taxon>
    </lineage>
</organism>
<evidence type="ECO:0000313" key="2">
    <source>
        <dbReference type="Proteomes" id="UP000265520"/>
    </source>
</evidence>
<dbReference type="AlphaFoldDB" id="A0A392TYU8"/>
<comment type="caution">
    <text evidence="1">The sequence shown here is derived from an EMBL/GenBank/DDBJ whole genome shotgun (WGS) entry which is preliminary data.</text>
</comment>
<dbReference type="Proteomes" id="UP000265520">
    <property type="component" value="Unassembled WGS sequence"/>
</dbReference>
<feature type="non-terminal residue" evidence="1">
    <location>
        <position position="34"/>
    </location>
</feature>
<evidence type="ECO:0000313" key="1">
    <source>
        <dbReference type="EMBL" id="MCI65420.1"/>
    </source>
</evidence>
<dbReference type="EMBL" id="LXQA010675607">
    <property type="protein sequence ID" value="MCI65420.1"/>
    <property type="molecule type" value="Genomic_DNA"/>
</dbReference>
<protein>
    <submittedName>
        <fullName evidence="1">Uncharacterized protein</fullName>
    </submittedName>
</protein>